<proteinExistence type="predicted"/>
<comment type="caution">
    <text evidence="1">The sequence shown here is derived from an EMBL/GenBank/DDBJ whole genome shotgun (WGS) entry which is preliminary data.</text>
</comment>
<dbReference type="AlphaFoldDB" id="A0AAV4X5E7"/>
<sequence>MKEVGDDVFSHPYHSGVFLASPGDAFALWMIPVSSYKQRKVLFSTVENGKMENPITGACKRLPGRIAAQQEPKHSDAWH</sequence>
<evidence type="ECO:0000313" key="2">
    <source>
        <dbReference type="Proteomes" id="UP001054945"/>
    </source>
</evidence>
<dbReference type="EMBL" id="BPLR01017140">
    <property type="protein sequence ID" value="GIY89014.1"/>
    <property type="molecule type" value="Genomic_DNA"/>
</dbReference>
<keyword evidence="2" id="KW-1185">Reference proteome</keyword>
<accession>A0AAV4X5E7</accession>
<gene>
    <name evidence="1" type="ORF">CEXT_774411</name>
</gene>
<name>A0AAV4X5E7_CAEEX</name>
<dbReference type="Proteomes" id="UP001054945">
    <property type="component" value="Unassembled WGS sequence"/>
</dbReference>
<organism evidence="1 2">
    <name type="scientific">Caerostris extrusa</name>
    <name type="common">Bark spider</name>
    <name type="synonym">Caerostris bankana</name>
    <dbReference type="NCBI Taxonomy" id="172846"/>
    <lineage>
        <taxon>Eukaryota</taxon>
        <taxon>Metazoa</taxon>
        <taxon>Ecdysozoa</taxon>
        <taxon>Arthropoda</taxon>
        <taxon>Chelicerata</taxon>
        <taxon>Arachnida</taxon>
        <taxon>Araneae</taxon>
        <taxon>Araneomorphae</taxon>
        <taxon>Entelegynae</taxon>
        <taxon>Araneoidea</taxon>
        <taxon>Araneidae</taxon>
        <taxon>Caerostris</taxon>
    </lineage>
</organism>
<evidence type="ECO:0000313" key="1">
    <source>
        <dbReference type="EMBL" id="GIY89014.1"/>
    </source>
</evidence>
<reference evidence="1 2" key="1">
    <citation type="submission" date="2021-06" db="EMBL/GenBank/DDBJ databases">
        <title>Caerostris extrusa draft genome.</title>
        <authorList>
            <person name="Kono N."/>
            <person name="Arakawa K."/>
        </authorList>
    </citation>
    <scope>NUCLEOTIDE SEQUENCE [LARGE SCALE GENOMIC DNA]</scope>
</reference>
<protein>
    <submittedName>
        <fullName evidence="1">Uncharacterized protein</fullName>
    </submittedName>
</protein>